<dbReference type="CDD" id="cd12151">
    <property type="entry name" value="F1-ATPase_gamma"/>
    <property type="match status" value="1"/>
</dbReference>
<evidence type="ECO:0000313" key="12">
    <source>
        <dbReference type="Proteomes" id="UP000176791"/>
    </source>
</evidence>
<dbReference type="Gene3D" id="3.40.1380.10">
    <property type="match status" value="1"/>
</dbReference>
<dbReference type="STRING" id="1797460.A3E73_01620"/>
<dbReference type="PANTHER" id="PTHR11693">
    <property type="entry name" value="ATP SYNTHASE GAMMA CHAIN"/>
    <property type="match status" value="1"/>
</dbReference>
<evidence type="ECO:0000256" key="6">
    <source>
        <dbReference type="ARBA" id="ARBA00023065"/>
    </source>
</evidence>
<protein>
    <recommendedName>
        <fullName evidence="10">ATP synthase gamma chain</fullName>
    </recommendedName>
    <alternativeName>
        <fullName evidence="10">ATP synthase F1 sector gamma subunit</fullName>
    </alternativeName>
    <alternativeName>
        <fullName evidence="10">F-ATPase gamma subunit</fullName>
    </alternativeName>
</protein>
<gene>
    <name evidence="10" type="primary">atpG</name>
    <name evidence="11" type="ORF">A3E73_01620</name>
</gene>
<dbReference type="HAMAP" id="MF_00815">
    <property type="entry name" value="ATP_synth_gamma_bact"/>
    <property type="match status" value="1"/>
</dbReference>
<evidence type="ECO:0000256" key="8">
    <source>
        <dbReference type="ARBA" id="ARBA00023196"/>
    </source>
</evidence>
<evidence type="ECO:0000256" key="10">
    <source>
        <dbReference type="HAMAP-Rule" id="MF_00815"/>
    </source>
</evidence>
<dbReference type="SUPFAM" id="SSF52943">
    <property type="entry name" value="ATP synthase (F1-ATPase), gamma subunit"/>
    <property type="match status" value="1"/>
</dbReference>
<proteinExistence type="inferred from homology"/>
<evidence type="ECO:0000256" key="9">
    <source>
        <dbReference type="ARBA" id="ARBA00023310"/>
    </source>
</evidence>
<dbReference type="GO" id="GO:0042777">
    <property type="term" value="P:proton motive force-driven plasma membrane ATP synthesis"/>
    <property type="evidence" value="ECO:0007669"/>
    <property type="project" value="UniProtKB-UniRule"/>
</dbReference>
<dbReference type="PRINTS" id="PR00126">
    <property type="entry name" value="ATPASEGAMMA"/>
</dbReference>
<keyword evidence="9 10" id="KW-0066">ATP synthesis</keyword>
<dbReference type="Gene3D" id="1.10.287.80">
    <property type="entry name" value="ATP synthase, gamma subunit, helix hairpin domain"/>
    <property type="match status" value="1"/>
</dbReference>
<accession>A0A1F5DKX4</accession>
<dbReference type="PANTHER" id="PTHR11693:SF22">
    <property type="entry name" value="ATP SYNTHASE SUBUNIT GAMMA, MITOCHONDRIAL"/>
    <property type="match status" value="1"/>
</dbReference>
<dbReference type="InterPro" id="IPR035968">
    <property type="entry name" value="ATP_synth_F1_ATPase_gsu"/>
</dbReference>
<keyword evidence="8 10" id="KW-0139">CF(1)</keyword>
<keyword evidence="10" id="KW-1003">Cell membrane</keyword>
<organism evidence="11 12">
    <name type="scientific">Candidatus Beckwithbacteria bacterium RIFCSPHIGHO2_12_FULL_47_17</name>
    <dbReference type="NCBI Taxonomy" id="1797460"/>
    <lineage>
        <taxon>Bacteria</taxon>
        <taxon>Candidatus Beckwithiibacteriota</taxon>
    </lineage>
</organism>
<evidence type="ECO:0000256" key="3">
    <source>
        <dbReference type="ARBA" id="ARBA00007681"/>
    </source>
</evidence>
<comment type="caution">
    <text evidence="11">The sequence shown here is derived from an EMBL/GenBank/DDBJ whole genome shotgun (WGS) entry which is preliminary data.</text>
</comment>
<evidence type="ECO:0000256" key="7">
    <source>
        <dbReference type="ARBA" id="ARBA00023136"/>
    </source>
</evidence>
<dbReference type="InterPro" id="IPR000131">
    <property type="entry name" value="ATP_synth_F1_gsu"/>
</dbReference>
<dbReference type="GO" id="GO:0005524">
    <property type="term" value="F:ATP binding"/>
    <property type="evidence" value="ECO:0007669"/>
    <property type="project" value="UniProtKB-UniRule"/>
</dbReference>
<dbReference type="GO" id="GO:0046933">
    <property type="term" value="F:proton-transporting ATP synthase activity, rotational mechanism"/>
    <property type="evidence" value="ECO:0007669"/>
    <property type="project" value="UniProtKB-UniRule"/>
</dbReference>
<dbReference type="Proteomes" id="UP000176791">
    <property type="component" value="Unassembled WGS sequence"/>
</dbReference>
<keyword evidence="7 10" id="KW-0472">Membrane</keyword>
<evidence type="ECO:0000313" key="11">
    <source>
        <dbReference type="EMBL" id="OGD55656.1"/>
    </source>
</evidence>
<keyword evidence="5 10" id="KW-0375">Hydrogen ion transport</keyword>
<evidence type="ECO:0000256" key="1">
    <source>
        <dbReference type="ARBA" id="ARBA00003456"/>
    </source>
</evidence>
<dbReference type="GO" id="GO:0005886">
    <property type="term" value="C:plasma membrane"/>
    <property type="evidence" value="ECO:0007669"/>
    <property type="project" value="UniProtKB-SubCell"/>
</dbReference>
<reference evidence="11 12" key="1">
    <citation type="journal article" date="2016" name="Nat. Commun.">
        <title>Thousands of microbial genomes shed light on interconnected biogeochemical processes in an aquifer system.</title>
        <authorList>
            <person name="Anantharaman K."/>
            <person name="Brown C.T."/>
            <person name="Hug L.A."/>
            <person name="Sharon I."/>
            <person name="Castelle C.J."/>
            <person name="Probst A.J."/>
            <person name="Thomas B.C."/>
            <person name="Singh A."/>
            <person name="Wilkins M.J."/>
            <person name="Karaoz U."/>
            <person name="Brodie E.L."/>
            <person name="Williams K.H."/>
            <person name="Hubbard S.S."/>
            <person name="Banfield J.F."/>
        </authorList>
    </citation>
    <scope>NUCLEOTIDE SEQUENCE [LARGE SCALE GENOMIC DNA]</scope>
</reference>
<sequence>MSQSTRLIKRRIRSSKNISQITKAMEMVSAAKMKRAQALAVNSRPYNEKMYQVITALSQKAKNHTEHFLFKDPRPDWDVKKEFRVLVILFSTDKSLCGGLNTNLFRGLEKWLKNMNVNYSLPVKTQLTFVTVGRKAKEHILRTGRTLLAEFSTLGDRPHFNDILPLAHLIIDGFKLADFQMCFISYMEFISTISQKLAVKQLLPIETVVMEAGPIAAYEAEYIFEPEANTIFESLLPQYVELQLYHTLLESLASEHSARMVAMKNAHDNAVEVVDQLTLEYNQARQSRITAELLDVISSRMAIE</sequence>
<name>A0A1F5DKX4_9BACT</name>
<comment type="function">
    <text evidence="1 10">Produces ATP from ADP in the presence of a proton gradient across the membrane. The gamma chain is believed to be important in regulating ATPase activity and the flow of protons through the CF(0) complex.</text>
</comment>
<keyword evidence="4 10" id="KW-0813">Transport</keyword>
<dbReference type="NCBIfam" id="TIGR01146">
    <property type="entry name" value="ATPsyn_F1gamma"/>
    <property type="match status" value="1"/>
</dbReference>
<comment type="similarity">
    <text evidence="3 10">Belongs to the ATPase gamma chain family.</text>
</comment>
<evidence type="ECO:0000256" key="2">
    <source>
        <dbReference type="ARBA" id="ARBA00004170"/>
    </source>
</evidence>
<comment type="subcellular location">
    <subcellularLocation>
        <location evidence="10">Cell membrane</location>
        <topology evidence="10">Peripheral membrane protein</topology>
    </subcellularLocation>
    <subcellularLocation>
        <location evidence="2">Membrane</location>
        <topology evidence="2">Peripheral membrane protein</topology>
    </subcellularLocation>
</comment>
<dbReference type="GO" id="GO:0045259">
    <property type="term" value="C:proton-transporting ATP synthase complex"/>
    <property type="evidence" value="ECO:0007669"/>
    <property type="project" value="UniProtKB-KW"/>
</dbReference>
<dbReference type="AlphaFoldDB" id="A0A1F5DKX4"/>
<evidence type="ECO:0000256" key="5">
    <source>
        <dbReference type="ARBA" id="ARBA00022781"/>
    </source>
</evidence>
<keyword evidence="6 10" id="KW-0406">Ion transport</keyword>
<dbReference type="EMBL" id="MEZN01000038">
    <property type="protein sequence ID" value="OGD55656.1"/>
    <property type="molecule type" value="Genomic_DNA"/>
</dbReference>
<dbReference type="Pfam" id="PF00231">
    <property type="entry name" value="ATP-synt"/>
    <property type="match status" value="1"/>
</dbReference>
<evidence type="ECO:0000256" key="4">
    <source>
        <dbReference type="ARBA" id="ARBA00022448"/>
    </source>
</evidence>
<comment type="subunit">
    <text evidence="10">F-type ATPases have 2 components, CF(1) - the catalytic core - and CF(0) - the membrane proton channel. CF(1) has five subunits: alpha(3), beta(3), gamma(1), delta(1), epsilon(1). CF(0) has three main subunits: a, b and c.</text>
</comment>